<dbReference type="SUPFAM" id="SSF53335">
    <property type="entry name" value="S-adenosyl-L-methionine-dependent methyltransferases"/>
    <property type="match status" value="1"/>
</dbReference>
<evidence type="ECO:0000313" key="5">
    <source>
        <dbReference type="Proteomes" id="UP001589692"/>
    </source>
</evidence>
<dbReference type="CDD" id="cd02440">
    <property type="entry name" value="AdoMet_MTases"/>
    <property type="match status" value="1"/>
</dbReference>
<name>A0ABV6AKN7_9HYPH</name>
<accession>A0ABV6AKN7</accession>
<evidence type="ECO:0000256" key="1">
    <source>
        <dbReference type="ARBA" id="ARBA00022603"/>
    </source>
</evidence>
<dbReference type="InterPro" id="IPR029063">
    <property type="entry name" value="SAM-dependent_MTases_sf"/>
</dbReference>
<dbReference type="InterPro" id="IPR041698">
    <property type="entry name" value="Methyltransf_25"/>
</dbReference>
<reference evidence="4 5" key="1">
    <citation type="submission" date="2024-09" db="EMBL/GenBank/DDBJ databases">
        <authorList>
            <person name="Sun Q."/>
            <person name="Mori K."/>
        </authorList>
    </citation>
    <scope>NUCLEOTIDE SEQUENCE [LARGE SCALE GENOMIC DNA]</scope>
    <source>
        <strain evidence="4 5">TBRC 4938</strain>
    </source>
</reference>
<dbReference type="GO" id="GO:0032259">
    <property type="term" value="P:methylation"/>
    <property type="evidence" value="ECO:0007669"/>
    <property type="project" value="UniProtKB-KW"/>
</dbReference>
<dbReference type="PANTHER" id="PTHR43861:SF1">
    <property type="entry name" value="TRANS-ACONITATE 2-METHYLTRANSFERASE"/>
    <property type="match status" value="1"/>
</dbReference>
<organism evidence="4 5">
    <name type="scientific">Rhizobium puerariae</name>
    <dbReference type="NCBI Taxonomy" id="1585791"/>
    <lineage>
        <taxon>Bacteria</taxon>
        <taxon>Pseudomonadati</taxon>
        <taxon>Pseudomonadota</taxon>
        <taxon>Alphaproteobacteria</taxon>
        <taxon>Hyphomicrobiales</taxon>
        <taxon>Rhizobiaceae</taxon>
        <taxon>Rhizobium/Agrobacterium group</taxon>
        <taxon>Rhizobium</taxon>
    </lineage>
</organism>
<evidence type="ECO:0000256" key="2">
    <source>
        <dbReference type="ARBA" id="ARBA00022679"/>
    </source>
</evidence>
<gene>
    <name evidence="4" type="ORF">ACFFP0_13615</name>
</gene>
<dbReference type="RefSeq" id="WP_377261507.1">
    <property type="nucleotide sequence ID" value="NZ_JBHMAA010000015.1"/>
</dbReference>
<dbReference type="Proteomes" id="UP001589692">
    <property type="component" value="Unassembled WGS sequence"/>
</dbReference>
<keyword evidence="1 4" id="KW-0489">Methyltransferase</keyword>
<dbReference type="PANTHER" id="PTHR43861">
    <property type="entry name" value="TRANS-ACONITATE 2-METHYLTRANSFERASE-RELATED"/>
    <property type="match status" value="1"/>
</dbReference>
<dbReference type="Pfam" id="PF13649">
    <property type="entry name" value="Methyltransf_25"/>
    <property type="match status" value="1"/>
</dbReference>
<keyword evidence="2 4" id="KW-0808">Transferase</keyword>
<dbReference type="GO" id="GO:0102208">
    <property type="term" value="F:2-polyprenyl-6-hydroxyphenol methylase activity"/>
    <property type="evidence" value="ECO:0007669"/>
    <property type="project" value="UniProtKB-EC"/>
</dbReference>
<evidence type="ECO:0000259" key="3">
    <source>
        <dbReference type="Pfam" id="PF13649"/>
    </source>
</evidence>
<evidence type="ECO:0000313" key="4">
    <source>
        <dbReference type="EMBL" id="MFB9949898.1"/>
    </source>
</evidence>
<dbReference type="Gene3D" id="3.40.50.150">
    <property type="entry name" value="Vaccinia Virus protein VP39"/>
    <property type="match status" value="1"/>
</dbReference>
<feature type="domain" description="Methyltransferase" evidence="3">
    <location>
        <begin position="44"/>
        <end position="132"/>
    </location>
</feature>
<dbReference type="EC" id="2.1.1.222" evidence="4"/>
<dbReference type="EMBL" id="JBHMAA010000015">
    <property type="protein sequence ID" value="MFB9949898.1"/>
    <property type="molecule type" value="Genomic_DNA"/>
</dbReference>
<dbReference type="EC" id="2.1.1.64" evidence="4"/>
<protein>
    <submittedName>
        <fullName evidence="4">Class I SAM-dependent methyltransferase</fullName>
        <ecNumber evidence="4">2.1.1.222</ecNumber>
        <ecNumber evidence="4">2.1.1.64</ecNumber>
    </submittedName>
</protein>
<comment type="caution">
    <text evidence="4">The sequence shown here is derived from an EMBL/GenBank/DDBJ whole genome shotgun (WGS) entry which is preliminary data.</text>
</comment>
<keyword evidence="5" id="KW-1185">Reference proteome</keyword>
<dbReference type="GO" id="GO:0061542">
    <property type="term" value="F:3-demethylubiquinol 3-O-methyltransferase activity"/>
    <property type="evidence" value="ECO:0007669"/>
    <property type="project" value="UniProtKB-EC"/>
</dbReference>
<sequence>MSTDSDPTGRFYAENAATYADWFTTPSLKRLAVFLARLEPGAQVLELGCGNGRDSAAMLERGFRVVPTDGTPEMASEAGKRLGMPVRVLRFEDVDAVDAFDGVWANACLLHVPRAGLASVFGKIHAALRPGGVFYASFKAGKAEGHDGLGRYYNYPSRDWLRETYETLPWGSIEIDAVHGGGYDNQPTDWLHVLAVKQPSSS</sequence>
<proteinExistence type="predicted"/>